<evidence type="ECO:0000313" key="3">
    <source>
        <dbReference type="Proteomes" id="UP000289323"/>
    </source>
</evidence>
<name>A0A446BP63_9PEZI</name>
<proteinExistence type="predicted"/>
<reference evidence="2 3" key="1">
    <citation type="submission" date="2018-04" db="EMBL/GenBank/DDBJ databases">
        <authorList>
            <person name="Huttner S."/>
            <person name="Dainat J."/>
        </authorList>
    </citation>
    <scope>NUCLEOTIDE SEQUENCE [LARGE SCALE GENOMIC DNA]</scope>
</reference>
<evidence type="ECO:0000313" key="2">
    <source>
        <dbReference type="EMBL" id="SPQ24278.1"/>
    </source>
</evidence>
<feature type="region of interest" description="Disordered" evidence="1">
    <location>
        <begin position="28"/>
        <end position="116"/>
    </location>
</feature>
<evidence type="ECO:0000256" key="1">
    <source>
        <dbReference type="SAM" id="MobiDB-lite"/>
    </source>
</evidence>
<organism evidence="2 3">
    <name type="scientific">Thermothielavioides terrestris</name>
    <dbReference type="NCBI Taxonomy" id="2587410"/>
    <lineage>
        <taxon>Eukaryota</taxon>
        <taxon>Fungi</taxon>
        <taxon>Dikarya</taxon>
        <taxon>Ascomycota</taxon>
        <taxon>Pezizomycotina</taxon>
        <taxon>Sordariomycetes</taxon>
        <taxon>Sordariomycetidae</taxon>
        <taxon>Sordariales</taxon>
        <taxon>Chaetomiaceae</taxon>
        <taxon>Thermothielavioides</taxon>
    </lineage>
</organism>
<dbReference type="Gene3D" id="3.30.160.60">
    <property type="entry name" value="Classic Zinc Finger"/>
    <property type="match status" value="2"/>
</dbReference>
<accession>A0A446BP63</accession>
<dbReference type="SUPFAM" id="SSF57667">
    <property type="entry name" value="beta-beta-alpha zinc fingers"/>
    <property type="match status" value="1"/>
</dbReference>
<gene>
    <name evidence="2" type="ORF">TT172_LOCUS6697</name>
</gene>
<protein>
    <submittedName>
        <fullName evidence="2">1da1d429-901b-4f20-bb7d-371e10ed5db9</fullName>
    </submittedName>
</protein>
<dbReference type="EMBL" id="OUUZ01000013">
    <property type="protein sequence ID" value="SPQ24278.1"/>
    <property type="molecule type" value="Genomic_DNA"/>
</dbReference>
<sequence length="207" mass="22290">MTNLNADGAGIDPDLNTQFSHLSMSQDVGLDASVDPSSWPADTASFSSPPAGAGPDASHAEQLNYNDVAAAQSATQPSPLDVGTSYAGDTALPTDAPTNDDSSQAGPSSSNPAGPEKPFICHYQGCGKAYKRQCDLEHMHNHTRRRHCDLCPAGTAQTRDLNRHMWVHHRDEARARGLPREADSCGECGYSGRRDNVKRHRDMKGHR</sequence>
<feature type="compositionally biased region" description="Polar residues" evidence="1">
    <location>
        <begin position="96"/>
        <end position="112"/>
    </location>
</feature>
<dbReference type="InterPro" id="IPR036236">
    <property type="entry name" value="Znf_C2H2_sf"/>
</dbReference>
<dbReference type="Proteomes" id="UP000289323">
    <property type="component" value="Unassembled WGS sequence"/>
</dbReference>
<dbReference type="AlphaFoldDB" id="A0A446BP63"/>